<evidence type="ECO:0000313" key="2">
    <source>
        <dbReference type="EMBL" id="SCY49999.1"/>
    </source>
</evidence>
<dbReference type="PANTHER" id="PTHR46401">
    <property type="entry name" value="GLYCOSYLTRANSFERASE WBBK-RELATED"/>
    <property type="match status" value="1"/>
</dbReference>
<dbReference type="GO" id="GO:0016757">
    <property type="term" value="F:glycosyltransferase activity"/>
    <property type="evidence" value="ECO:0007669"/>
    <property type="project" value="TreeGrafter"/>
</dbReference>
<dbReference type="AlphaFoldDB" id="A0A1G5GFC4"/>
<keyword evidence="3" id="KW-1185">Reference proteome</keyword>
<dbReference type="GO" id="GO:0009103">
    <property type="term" value="P:lipopolysaccharide biosynthetic process"/>
    <property type="evidence" value="ECO:0007669"/>
    <property type="project" value="TreeGrafter"/>
</dbReference>
<dbReference type="Gene3D" id="3.40.50.2000">
    <property type="entry name" value="Glycogen Phosphorylase B"/>
    <property type="match status" value="1"/>
</dbReference>
<evidence type="ECO:0000256" key="1">
    <source>
        <dbReference type="ARBA" id="ARBA00022679"/>
    </source>
</evidence>
<gene>
    <name evidence="2" type="ORF">SAMN02927903_01550</name>
</gene>
<proteinExistence type="predicted"/>
<dbReference type="Proteomes" id="UP000199354">
    <property type="component" value="Unassembled WGS sequence"/>
</dbReference>
<sequence length="465" mass="52872">MLPSGVKCFRSYFLLYVAIFLPLHFEGSEKSHQWQKGFPLPSGLGHLHPKELFVICGMQNVLIIGFVWPEPNSSAAGTRMMQLIELFLEQDWKVTFGSTAADSEFAFDVTSIGVEKVSIELNNASFDTFVKKLDPTIVLFDRFLTEEQFGWRVAEQCPNALRVLDTEDLHSLRAARQLAVKEQREFSTADLFSDVAKREMASIFRSDLSLIIAEFEMDLLRDFFKVDEKLLYYLPFMADECHPSDWPAFEEREDFIFIGNFLHEPNWHTVQYLKTEIWPRIRKLLPDASLKIYGAYPSQKVLQLHNPSERFHIMGRAANAAEVVRRARVVLAPIQFGAGAKGKLLEAMQCGTPSVTTTIGAESMAGDLPWNGTIANHPDEFAKAAVALYNDQNLWQQSQRNGLSIIAERYAKEKFAKSFLGRIGELADNLPKHRAQNFIGAMLQHQTLASTKYMAKWIELKNKPL</sequence>
<keyword evidence="1 2" id="KW-0808">Transferase</keyword>
<dbReference type="SUPFAM" id="SSF53756">
    <property type="entry name" value="UDP-Glycosyltransferase/glycogen phosphorylase"/>
    <property type="match status" value="1"/>
</dbReference>
<dbReference type="EMBL" id="FMVF01000006">
    <property type="protein sequence ID" value="SCY49999.1"/>
    <property type="molecule type" value="Genomic_DNA"/>
</dbReference>
<dbReference type="PANTHER" id="PTHR46401:SF2">
    <property type="entry name" value="GLYCOSYLTRANSFERASE WBBK-RELATED"/>
    <property type="match status" value="1"/>
</dbReference>
<reference evidence="2 3" key="1">
    <citation type="submission" date="2016-10" db="EMBL/GenBank/DDBJ databases">
        <authorList>
            <person name="de Groot N.N."/>
        </authorList>
    </citation>
    <scope>NUCLEOTIDE SEQUENCE [LARGE SCALE GENOMIC DNA]</scope>
    <source>
        <strain evidence="2 3">CGMCC 1.7031</strain>
    </source>
</reference>
<protein>
    <submittedName>
        <fullName evidence="2">Glycosyltransferase involved in cell wall bisynthesis</fullName>
    </submittedName>
</protein>
<evidence type="ECO:0000313" key="3">
    <source>
        <dbReference type="Proteomes" id="UP000199354"/>
    </source>
</evidence>
<name>A0A1G5GFC4_9FLAO</name>
<dbReference type="STRING" id="490189.SAMN02927903_01550"/>
<organism evidence="2 3">
    <name type="scientific">Flavobacterium caeni</name>
    <dbReference type="NCBI Taxonomy" id="490189"/>
    <lineage>
        <taxon>Bacteria</taxon>
        <taxon>Pseudomonadati</taxon>
        <taxon>Bacteroidota</taxon>
        <taxon>Flavobacteriia</taxon>
        <taxon>Flavobacteriales</taxon>
        <taxon>Flavobacteriaceae</taxon>
        <taxon>Flavobacterium</taxon>
    </lineage>
</organism>
<dbReference type="CDD" id="cd03801">
    <property type="entry name" value="GT4_PimA-like"/>
    <property type="match status" value="1"/>
</dbReference>
<accession>A0A1G5GFC4</accession>
<dbReference type="Pfam" id="PF13692">
    <property type="entry name" value="Glyco_trans_1_4"/>
    <property type="match status" value="1"/>
</dbReference>